<evidence type="ECO:0000259" key="1">
    <source>
        <dbReference type="Pfam" id="PF00905"/>
    </source>
</evidence>
<evidence type="ECO:0000313" key="2">
    <source>
        <dbReference type="EMBL" id="MFC3265761.1"/>
    </source>
</evidence>
<dbReference type="Gene3D" id="3.40.710.10">
    <property type="entry name" value="DD-peptidase/beta-lactamase superfamily"/>
    <property type="match status" value="1"/>
</dbReference>
<comment type="caution">
    <text evidence="2">The sequence shown here is derived from an EMBL/GenBank/DDBJ whole genome shotgun (WGS) entry which is preliminary data.</text>
</comment>
<proteinExistence type="predicted"/>
<dbReference type="SUPFAM" id="SSF56601">
    <property type="entry name" value="beta-lactamase/transpeptidase-like"/>
    <property type="match status" value="1"/>
</dbReference>
<organism evidence="2 3">
    <name type="scientific">Camelimonas abortus</name>
    <dbReference type="NCBI Taxonomy" id="1017184"/>
    <lineage>
        <taxon>Bacteria</taxon>
        <taxon>Pseudomonadati</taxon>
        <taxon>Pseudomonadota</taxon>
        <taxon>Alphaproteobacteria</taxon>
        <taxon>Hyphomicrobiales</taxon>
        <taxon>Chelatococcaceae</taxon>
        <taxon>Camelimonas</taxon>
    </lineage>
</organism>
<keyword evidence="3" id="KW-1185">Reference proteome</keyword>
<dbReference type="Pfam" id="PF00905">
    <property type="entry name" value="Transpeptidase"/>
    <property type="match status" value="1"/>
</dbReference>
<dbReference type="Proteomes" id="UP001595536">
    <property type="component" value="Unassembled WGS sequence"/>
</dbReference>
<name>A0ABV7LD40_9HYPH</name>
<feature type="domain" description="Penicillin-binding protein transpeptidase" evidence="1">
    <location>
        <begin position="50"/>
        <end position="264"/>
    </location>
</feature>
<dbReference type="PROSITE" id="PS51257">
    <property type="entry name" value="PROKAR_LIPOPROTEIN"/>
    <property type="match status" value="1"/>
</dbReference>
<accession>A0ABV7LD40</accession>
<dbReference type="EMBL" id="JBHRUV010000021">
    <property type="protein sequence ID" value="MFC3265761.1"/>
    <property type="molecule type" value="Genomic_DNA"/>
</dbReference>
<dbReference type="InterPro" id="IPR001460">
    <property type="entry name" value="PCN-bd_Tpept"/>
</dbReference>
<evidence type="ECO:0000313" key="3">
    <source>
        <dbReference type="Proteomes" id="UP001595536"/>
    </source>
</evidence>
<dbReference type="InterPro" id="IPR012338">
    <property type="entry name" value="Beta-lactam/transpept-like"/>
</dbReference>
<protein>
    <submittedName>
        <fullName evidence="2">Penicillin-binding transpeptidase domain-containing protein</fullName>
    </submittedName>
</protein>
<reference evidence="3" key="1">
    <citation type="journal article" date="2019" name="Int. J. Syst. Evol. Microbiol.">
        <title>The Global Catalogue of Microorganisms (GCM) 10K type strain sequencing project: providing services to taxonomists for standard genome sequencing and annotation.</title>
        <authorList>
            <consortium name="The Broad Institute Genomics Platform"/>
            <consortium name="The Broad Institute Genome Sequencing Center for Infectious Disease"/>
            <person name="Wu L."/>
            <person name="Ma J."/>
        </authorList>
    </citation>
    <scope>NUCLEOTIDE SEQUENCE [LARGE SCALE GENOMIC DNA]</scope>
    <source>
        <strain evidence="3">CCM 7941</strain>
    </source>
</reference>
<sequence length="292" mass="31898">MKRARRPVRDLVIAVIIPAMIGLGVAAAITSCVARAAAPAAREVTDRCVVVIDPDSGATIRSEGACAGRSTPESTFKIVLAVMGFATGVLKDAHDPAWEYDGRFPAPQRDRRRVDPAAWQRDSVIWYSRELTRRMAEREGPEVLARWVKRLGYGNQDASGDPGRDNGLTQAWLNSSLAISPEEQARFLVRLLRDELPVPAEVQAKTRAVIPVLDAPGGWRVRGKTGSTGRLEGPDGAQERGWFVGWAEKDGRRVVFAVRQRERLAGEDGAFTGPRVRAWTLASLERLAGAAR</sequence>
<gene>
    <name evidence="2" type="ORF">ACFOEX_05220</name>
</gene>
<dbReference type="RefSeq" id="WP_376831306.1">
    <property type="nucleotide sequence ID" value="NZ_JBHLWR010000006.1"/>
</dbReference>